<name>A0ABQ3WZX1_9ACTN</name>
<sequence>MRIAIVVGNPKPRSRTLEVAEAVAAVLPGDVVETIDLAEHAERLFTWGDPVLDELTATVAACDLVVVASPTYKATYTGMLKAFLDRYPTNGLAGTVAVPVMTGGAPDHSLAVEAYLRPLLVELGASVPTRGLYLVMSRMDELIEIVEAWAAANVAVLDV</sequence>
<keyword evidence="1" id="KW-0285">Flavoprotein</keyword>
<evidence type="ECO:0000256" key="1">
    <source>
        <dbReference type="ARBA" id="ARBA00022630"/>
    </source>
</evidence>
<dbReference type="InterPro" id="IPR029039">
    <property type="entry name" value="Flavoprotein-like_sf"/>
</dbReference>
<evidence type="ECO:0000313" key="5">
    <source>
        <dbReference type="EMBL" id="GID51743.1"/>
    </source>
</evidence>
<evidence type="ECO:0000256" key="2">
    <source>
        <dbReference type="ARBA" id="ARBA00022643"/>
    </source>
</evidence>
<evidence type="ECO:0000259" key="4">
    <source>
        <dbReference type="Pfam" id="PF03358"/>
    </source>
</evidence>
<dbReference type="Proteomes" id="UP000612282">
    <property type="component" value="Unassembled WGS sequence"/>
</dbReference>
<evidence type="ECO:0000256" key="3">
    <source>
        <dbReference type="ARBA" id="ARBA00023002"/>
    </source>
</evidence>
<protein>
    <submittedName>
        <fullName evidence="5">FMN reductase</fullName>
    </submittedName>
</protein>
<keyword evidence="6" id="KW-1185">Reference proteome</keyword>
<dbReference type="Gene3D" id="3.40.50.360">
    <property type="match status" value="1"/>
</dbReference>
<dbReference type="RefSeq" id="WP_203792511.1">
    <property type="nucleotide sequence ID" value="NZ_BAAAQE010000090.1"/>
</dbReference>
<dbReference type="InterPro" id="IPR051814">
    <property type="entry name" value="NAD(P)H-dep_FMN_reductase"/>
</dbReference>
<accession>A0ABQ3WZX1</accession>
<keyword evidence="2" id="KW-0288">FMN</keyword>
<dbReference type="Pfam" id="PF03358">
    <property type="entry name" value="FMN_red"/>
    <property type="match status" value="1"/>
</dbReference>
<comment type="caution">
    <text evidence="5">The sequence shown here is derived from an EMBL/GenBank/DDBJ whole genome shotgun (WGS) entry which is preliminary data.</text>
</comment>
<keyword evidence="3" id="KW-0560">Oxidoreductase</keyword>
<reference evidence="5 6" key="1">
    <citation type="submission" date="2021-01" db="EMBL/GenBank/DDBJ databases">
        <title>Whole genome shotgun sequence of Actinoplanes couchii NBRC 106145.</title>
        <authorList>
            <person name="Komaki H."/>
            <person name="Tamura T."/>
        </authorList>
    </citation>
    <scope>NUCLEOTIDE SEQUENCE [LARGE SCALE GENOMIC DNA]</scope>
    <source>
        <strain evidence="5 6">NBRC 106145</strain>
    </source>
</reference>
<dbReference type="PANTHER" id="PTHR43408">
    <property type="entry name" value="FMN REDUCTASE (NADPH)"/>
    <property type="match status" value="1"/>
</dbReference>
<proteinExistence type="predicted"/>
<organism evidence="5 6">
    <name type="scientific">Actinoplanes couchii</name>
    <dbReference type="NCBI Taxonomy" id="403638"/>
    <lineage>
        <taxon>Bacteria</taxon>
        <taxon>Bacillati</taxon>
        <taxon>Actinomycetota</taxon>
        <taxon>Actinomycetes</taxon>
        <taxon>Micromonosporales</taxon>
        <taxon>Micromonosporaceae</taxon>
        <taxon>Actinoplanes</taxon>
    </lineage>
</organism>
<gene>
    <name evidence="5" type="ORF">Aco03nite_001470</name>
</gene>
<dbReference type="InterPro" id="IPR005025">
    <property type="entry name" value="FMN_Rdtase-like_dom"/>
</dbReference>
<dbReference type="EMBL" id="BOMG01000004">
    <property type="protein sequence ID" value="GID51743.1"/>
    <property type="molecule type" value="Genomic_DNA"/>
</dbReference>
<feature type="domain" description="NADPH-dependent FMN reductase-like" evidence="4">
    <location>
        <begin position="1"/>
        <end position="134"/>
    </location>
</feature>
<dbReference type="SUPFAM" id="SSF52218">
    <property type="entry name" value="Flavoproteins"/>
    <property type="match status" value="1"/>
</dbReference>
<dbReference type="PANTHER" id="PTHR43408:SF2">
    <property type="entry name" value="FMN REDUCTASE (NADPH)"/>
    <property type="match status" value="1"/>
</dbReference>
<evidence type="ECO:0000313" key="6">
    <source>
        <dbReference type="Proteomes" id="UP000612282"/>
    </source>
</evidence>